<evidence type="ECO:0000256" key="8">
    <source>
        <dbReference type="ARBA" id="ARBA00037847"/>
    </source>
</evidence>
<comment type="similarity">
    <text evidence="2 9">Belongs to the EMP24/GP25L family.</text>
</comment>
<feature type="domain" description="GOLD" evidence="11">
    <location>
        <begin position="85"/>
        <end position="167"/>
    </location>
</feature>
<sequence>MHPGQVPMQQQMHPGQVPMQQILPGQVPMMPMHPDQGQMPQQILPGQPPVHIAQPPMTMPLFDENADDAPAVAMEYKVHVDPGKEECYFQFVQKGATIYVSFQVLRGGDGMAGFAVRNPSGQLVHPYQWKPASEFQEVSPTGGYYGICVDNQFSRFAAKLVNLYITTFRYDQWEKFTQELKDIDVSAENCTNILQGVDKRIQGILQMQQLARSREARDYNLLLDNETYVQNWSIAQCVVVIACFVVQVYFVKKLFETKSGGRGRI</sequence>
<evidence type="ECO:0000256" key="4">
    <source>
        <dbReference type="ARBA" id="ARBA00022692"/>
    </source>
</evidence>
<protein>
    <submittedName>
        <fullName evidence="12">EOG090X0AV2</fullName>
    </submittedName>
</protein>
<keyword evidence="7 10" id="KW-0472">Membrane</keyword>
<evidence type="ECO:0000256" key="9">
    <source>
        <dbReference type="RuleBase" id="RU003827"/>
    </source>
</evidence>
<evidence type="ECO:0000256" key="6">
    <source>
        <dbReference type="ARBA" id="ARBA00022989"/>
    </source>
</evidence>
<name>A0A4Y7M875_9CRUS</name>
<keyword evidence="6 10" id="KW-1133">Transmembrane helix</keyword>
<evidence type="ECO:0000256" key="1">
    <source>
        <dbReference type="ARBA" id="ARBA00004479"/>
    </source>
</evidence>
<dbReference type="PROSITE" id="PS50866">
    <property type="entry name" value="GOLD"/>
    <property type="match status" value="1"/>
</dbReference>
<dbReference type="InterPro" id="IPR015720">
    <property type="entry name" value="Emp24-like"/>
</dbReference>
<dbReference type="GO" id="GO:0016020">
    <property type="term" value="C:membrane"/>
    <property type="evidence" value="ECO:0007669"/>
    <property type="project" value="UniProtKB-SubCell"/>
</dbReference>
<dbReference type="InterPro" id="IPR009038">
    <property type="entry name" value="GOLD_dom"/>
</dbReference>
<feature type="transmembrane region" description="Helical" evidence="10">
    <location>
        <begin position="232"/>
        <end position="251"/>
    </location>
</feature>
<gene>
    <name evidence="12" type="primary">EOG090X0AV2</name>
</gene>
<dbReference type="SMART" id="SM01190">
    <property type="entry name" value="EMP24_GP25L"/>
    <property type="match status" value="1"/>
</dbReference>
<evidence type="ECO:0000313" key="12">
    <source>
        <dbReference type="EMBL" id="SVE75939.1"/>
    </source>
</evidence>
<keyword evidence="4 9" id="KW-0812">Transmembrane</keyword>
<dbReference type="SUPFAM" id="SSF101576">
    <property type="entry name" value="Supernatant protein factor (SPF), C-terminal domain"/>
    <property type="match status" value="1"/>
</dbReference>
<evidence type="ECO:0000259" key="11">
    <source>
        <dbReference type="PROSITE" id="PS50866"/>
    </source>
</evidence>
<evidence type="ECO:0000256" key="10">
    <source>
        <dbReference type="SAM" id="Phobius"/>
    </source>
</evidence>
<accession>A0A4Y7M875</accession>
<evidence type="ECO:0000256" key="7">
    <source>
        <dbReference type="ARBA" id="ARBA00023136"/>
    </source>
</evidence>
<dbReference type="PANTHER" id="PTHR22811">
    <property type="entry name" value="TRANSMEMBRANE EMP24 DOMAIN-CONTAINING PROTEIN"/>
    <property type="match status" value="1"/>
</dbReference>
<comment type="subcellular location">
    <subcellularLocation>
        <location evidence="8">Endomembrane system</location>
        <topology evidence="8">Single-pass membrane protein</topology>
    </subcellularLocation>
    <subcellularLocation>
        <location evidence="1 9">Membrane</location>
        <topology evidence="1 9">Single-pass type I membrane protein</topology>
    </subcellularLocation>
</comment>
<dbReference type="InterPro" id="IPR036598">
    <property type="entry name" value="GOLD_dom_sf"/>
</dbReference>
<organism evidence="12">
    <name type="scientific">Daphnia hispanica</name>
    <dbReference type="NCBI Taxonomy" id="575233"/>
    <lineage>
        <taxon>Eukaryota</taxon>
        <taxon>Metazoa</taxon>
        <taxon>Ecdysozoa</taxon>
        <taxon>Arthropoda</taxon>
        <taxon>Crustacea</taxon>
        <taxon>Branchiopoda</taxon>
        <taxon>Diplostraca</taxon>
        <taxon>Cladocera</taxon>
        <taxon>Anomopoda</taxon>
        <taxon>Daphniidae</taxon>
        <taxon>Daphnia</taxon>
    </lineage>
</organism>
<keyword evidence="3" id="KW-0217">Developmental protein</keyword>
<dbReference type="Pfam" id="PF01105">
    <property type="entry name" value="EMP24_GP25L"/>
    <property type="match status" value="1"/>
</dbReference>
<proteinExistence type="evidence at transcript level"/>
<evidence type="ECO:0000256" key="3">
    <source>
        <dbReference type="ARBA" id="ARBA00022473"/>
    </source>
</evidence>
<reference evidence="12" key="1">
    <citation type="submission" date="2018-08" db="EMBL/GenBank/DDBJ databases">
        <authorList>
            <person name="Cornetti L."/>
        </authorList>
    </citation>
    <scope>NUCLEOTIDE SEQUENCE</scope>
    <source>
        <strain evidence="12">PT-GA-1</strain>
    </source>
</reference>
<dbReference type="AlphaFoldDB" id="A0A4Y7M875"/>
<keyword evidence="5" id="KW-0732">Signal</keyword>
<dbReference type="EMBL" id="LR006320">
    <property type="protein sequence ID" value="SVE75939.1"/>
    <property type="molecule type" value="mRNA"/>
</dbReference>
<evidence type="ECO:0000256" key="2">
    <source>
        <dbReference type="ARBA" id="ARBA00007104"/>
    </source>
</evidence>
<evidence type="ECO:0000256" key="5">
    <source>
        <dbReference type="ARBA" id="ARBA00022729"/>
    </source>
</evidence>
<dbReference type="GO" id="GO:0012505">
    <property type="term" value="C:endomembrane system"/>
    <property type="evidence" value="ECO:0007669"/>
    <property type="project" value="UniProtKB-SubCell"/>
</dbReference>